<reference evidence="7 8" key="1">
    <citation type="submission" date="2020-07" db="EMBL/GenBank/DDBJ databases">
        <title>Sequencing the genomes of 1000 actinobacteria strains.</title>
        <authorList>
            <person name="Klenk H.-P."/>
        </authorList>
    </citation>
    <scope>NUCLEOTIDE SEQUENCE [LARGE SCALE GENOMIC DNA]</scope>
    <source>
        <strain evidence="7 8">DSM 24552</strain>
    </source>
</reference>
<dbReference type="RefSeq" id="WP_179517561.1">
    <property type="nucleotide sequence ID" value="NZ_JACCAC010000001.1"/>
</dbReference>
<dbReference type="PROSITE" id="PS01006">
    <property type="entry name" value="FORMATE_NITRITE_TP_2"/>
    <property type="match status" value="1"/>
</dbReference>
<keyword evidence="4 6" id="KW-0472">Membrane</keyword>
<dbReference type="AlphaFoldDB" id="A0A7Y9RUC9"/>
<name>A0A7Y9RUC9_9ACTN</name>
<evidence type="ECO:0000256" key="1">
    <source>
        <dbReference type="ARBA" id="ARBA00004141"/>
    </source>
</evidence>
<dbReference type="PANTHER" id="PTHR30520">
    <property type="entry name" value="FORMATE TRANSPORTER-RELATED"/>
    <property type="match status" value="1"/>
</dbReference>
<comment type="subcellular location">
    <subcellularLocation>
        <location evidence="1">Membrane</location>
        <topology evidence="1">Multi-pass membrane protein</topology>
    </subcellularLocation>
</comment>
<dbReference type="PANTHER" id="PTHR30520:SF6">
    <property type="entry name" value="FORMATE_NITRATE FAMILY TRANSPORTER (EUROFUNG)"/>
    <property type="match status" value="1"/>
</dbReference>
<keyword evidence="2 6" id="KW-0812">Transmembrane</keyword>
<feature type="transmembrane region" description="Helical" evidence="6">
    <location>
        <begin position="106"/>
        <end position="130"/>
    </location>
</feature>
<feature type="transmembrane region" description="Helical" evidence="6">
    <location>
        <begin position="197"/>
        <end position="221"/>
    </location>
</feature>
<evidence type="ECO:0000313" key="7">
    <source>
        <dbReference type="EMBL" id="NYG55053.1"/>
    </source>
</evidence>
<keyword evidence="3 6" id="KW-1133">Transmembrane helix</keyword>
<dbReference type="GO" id="GO:0015499">
    <property type="term" value="F:formate transmembrane transporter activity"/>
    <property type="evidence" value="ECO:0007669"/>
    <property type="project" value="TreeGrafter"/>
</dbReference>
<evidence type="ECO:0000256" key="3">
    <source>
        <dbReference type="ARBA" id="ARBA00022989"/>
    </source>
</evidence>
<dbReference type="Gene3D" id="1.20.1080.10">
    <property type="entry name" value="Glycerol uptake facilitator protein"/>
    <property type="match status" value="1"/>
</dbReference>
<dbReference type="InterPro" id="IPR023271">
    <property type="entry name" value="Aquaporin-like"/>
</dbReference>
<dbReference type="Proteomes" id="UP000544110">
    <property type="component" value="Unassembled WGS sequence"/>
</dbReference>
<comment type="caution">
    <text evidence="7">The sequence shown here is derived from an EMBL/GenBank/DDBJ whole genome shotgun (WGS) entry which is preliminary data.</text>
</comment>
<keyword evidence="8" id="KW-1185">Reference proteome</keyword>
<evidence type="ECO:0000313" key="8">
    <source>
        <dbReference type="Proteomes" id="UP000544110"/>
    </source>
</evidence>
<evidence type="ECO:0000256" key="6">
    <source>
        <dbReference type="SAM" id="Phobius"/>
    </source>
</evidence>
<dbReference type="GO" id="GO:0005886">
    <property type="term" value="C:plasma membrane"/>
    <property type="evidence" value="ECO:0007669"/>
    <property type="project" value="TreeGrafter"/>
</dbReference>
<gene>
    <name evidence="7" type="ORF">BJ989_001357</name>
</gene>
<proteinExistence type="inferred from homology"/>
<dbReference type="InterPro" id="IPR000292">
    <property type="entry name" value="For/NO2_transpt"/>
</dbReference>
<evidence type="ECO:0000256" key="5">
    <source>
        <dbReference type="ARBA" id="ARBA00049660"/>
    </source>
</evidence>
<sequence length="290" mass="29852">MSAREPQEVARVAVATGAKKVHRSWDRVLVSAFLAGAYIAFGGLVAITVSAGLDTATWGTLPTLFTGIAFTLGLVLVLVAGSDLATGNMLLVPLGAMRGRLGIGEVAANLSLVLLGNLVGALVVAFFLAVQTGVVGDVGADPSTAAGMTHDRLESIALGKATEHTALETFLRGVGCNWLVCLAVWMSLAAPTVSGKVLAVFFPISAFVAMGFDHVVANMFFLPAAVFAGVDLGWGDILLNWLVAGAGNLVGAVVFVATSYWYLFLKDAPDDQATPAGDPAAEHAEPAERG</sequence>
<feature type="transmembrane region" description="Helical" evidence="6">
    <location>
        <begin position="28"/>
        <end position="52"/>
    </location>
</feature>
<feature type="transmembrane region" description="Helical" evidence="6">
    <location>
        <begin position="64"/>
        <end position="85"/>
    </location>
</feature>
<organism evidence="7 8">
    <name type="scientific">Nocardioides perillae</name>
    <dbReference type="NCBI Taxonomy" id="1119534"/>
    <lineage>
        <taxon>Bacteria</taxon>
        <taxon>Bacillati</taxon>
        <taxon>Actinomycetota</taxon>
        <taxon>Actinomycetes</taxon>
        <taxon>Propionibacteriales</taxon>
        <taxon>Nocardioidaceae</taxon>
        <taxon>Nocardioides</taxon>
    </lineage>
</organism>
<dbReference type="InterPro" id="IPR024002">
    <property type="entry name" value="For/NO2_transpt_CS"/>
</dbReference>
<evidence type="ECO:0000256" key="2">
    <source>
        <dbReference type="ARBA" id="ARBA00022692"/>
    </source>
</evidence>
<evidence type="ECO:0000256" key="4">
    <source>
        <dbReference type="ARBA" id="ARBA00023136"/>
    </source>
</evidence>
<comment type="similarity">
    <text evidence="5">Belongs to the FNT transporter (TC 1.A.16) family.</text>
</comment>
<dbReference type="Pfam" id="PF01226">
    <property type="entry name" value="Form_Nir_trans"/>
    <property type="match status" value="1"/>
</dbReference>
<dbReference type="EMBL" id="JACCAC010000001">
    <property type="protein sequence ID" value="NYG55053.1"/>
    <property type="molecule type" value="Genomic_DNA"/>
</dbReference>
<feature type="transmembrane region" description="Helical" evidence="6">
    <location>
        <begin position="241"/>
        <end position="263"/>
    </location>
</feature>
<protein>
    <submittedName>
        <fullName evidence="7">Formate/nitrite transporter</fullName>
    </submittedName>
</protein>
<accession>A0A7Y9RUC9</accession>